<evidence type="ECO:0000256" key="5">
    <source>
        <dbReference type="ARBA" id="ARBA00022741"/>
    </source>
</evidence>
<name>A0A1S4F077_AEDAE</name>
<feature type="transmembrane region" description="Helical" evidence="9">
    <location>
        <begin position="892"/>
        <end position="917"/>
    </location>
</feature>
<dbReference type="GO" id="GO:0016887">
    <property type="term" value="F:ATP hydrolysis activity"/>
    <property type="evidence" value="ECO:0007669"/>
    <property type="project" value="InterPro"/>
</dbReference>
<dbReference type="InterPro" id="IPR003593">
    <property type="entry name" value="AAA+_ATPase"/>
</dbReference>
<dbReference type="KEGG" id="aag:5572988"/>
<feature type="transmembrane region" description="Helical" evidence="9">
    <location>
        <begin position="1214"/>
        <end position="1232"/>
    </location>
</feature>
<gene>
    <name evidence="11" type="ORF">AaeL_AAEL001938</name>
</gene>
<dbReference type="SUPFAM" id="SSF52540">
    <property type="entry name" value="P-loop containing nucleoside triphosphate hydrolases"/>
    <property type="match status" value="2"/>
</dbReference>
<dbReference type="InterPro" id="IPR027417">
    <property type="entry name" value="P-loop_NTPase"/>
</dbReference>
<accession>A0A1S4F077</accession>
<dbReference type="InterPro" id="IPR013525">
    <property type="entry name" value="ABC2_TM"/>
</dbReference>
<feature type="domain" description="ABC transporter" evidence="10">
    <location>
        <begin position="1347"/>
        <end position="1577"/>
    </location>
</feature>
<feature type="transmembrane region" description="Helical" evidence="9">
    <location>
        <begin position="377"/>
        <end position="394"/>
    </location>
</feature>
<dbReference type="InterPro" id="IPR056264">
    <property type="entry name" value="R2_ABCA1-4-like"/>
</dbReference>
<dbReference type="FunFam" id="3.40.50.300:FF:000298">
    <property type="entry name" value="ATP-binding cassette sub-family A member 12"/>
    <property type="match status" value="1"/>
</dbReference>
<evidence type="ECO:0000313" key="11">
    <source>
        <dbReference type="EMBL" id="EAT46904.1"/>
    </source>
</evidence>
<feature type="transmembrane region" description="Helical" evidence="9">
    <location>
        <begin position="347"/>
        <end position="370"/>
    </location>
</feature>
<feature type="transmembrane region" description="Helical" evidence="9">
    <location>
        <begin position="1179"/>
        <end position="1202"/>
    </location>
</feature>
<keyword evidence="5" id="KW-0547">Nucleotide-binding</keyword>
<reference evidence="11" key="2">
    <citation type="journal article" date="2007" name="Science">
        <title>Genome sequence of Aedes aegypti, a major arbovirus vector.</title>
        <authorList>
            <person name="Nene V."/>
            <person name="Wortman J.R."/>
            <person name="Lawson D."/>
            <person name="Haas B."/>
            <person name="Kodira C."/>
            <person name="Tu Z.J."/>
            <person name="Loftus B."/>
            <person name="Xi Z."/>
            <person name="Megy K."/>
            <person name="Grabherr M."/>
            <person name="Ren Q."/>
            <person name="Zdobnov E.M."/>
            <person name="Lobo N.F."/>
            <person name="Campbell K.S."/>
            <person name="Brown S.E."/>
            <person name="Bonaldo M.F."/>
            <person name="Zhu J."/>
            <person name="Sinkins S.P."/>
            <person name="Hogenkamp D.G."/>
            <person name="Amedeo P."/>
            <person name="Arensburger P."/>
            <person name="Atkinson P.W."/>
            <person name="Bidwell S."/>
            <person name="Biedler J."/>
            <person name="Birney E."/>
            <person name="Bruggner R.V."/>
            <person name="Costas J."/>
            <person name="Coy M.R."/>
            <person name="Crabtree J."/>
            <person name="Crawford M."/>
            <person name="Debruyn B."/>
            <person name="Decaprio D."/>
            <person name="Eiglmeier K."/>
            <person name="Eisenstadt E."/>
            <person name="El-Dorry H."/>
            <person name="Gelbart W.M."/>
            <person name="Gomes S.L."/>
            <person name="Hammond M."/>
            <person name="Hannick L.I."/>
            <person name="Hogan J.R."/>
            <person name="Holmes M.H."/>
            <person name="Jaffe D."/>
            <person name="Johnston J.S."/>
            <person name="Kennedy R.C."/>
            <person name="Koo H."/>
            <person name="Kravitz S."/>
            <person name="Kriventseva E.V."/>
            <person name="Kulp D."/>
            <person name="Labutti K."/>
            <person name="Lee E."/>
            <person name="Li S."/>
            <person name="Lovin D.D."/>
            <person name="Mao C."/>
            <person name="Mauceli E."/>
            <person name="Menck C.F."/>
            <person name="Miller J.R."/>
            <person name="Montgomery P."/>
            <person name="Mori A."/>
            <person name="Nascimento A.L."/>
            <person name="Naveira H.F."/>
            <person name="Nusbaum C."/>
            <person name="O'leary S."/>
            <person name="Orvis J."/>
            <person name="Pertea M."/>
            <person name="Quesneville H."/>
            <person name="Reidenbach K.R."/>
            <person name="Rogers Y.H."/>
            <person name="Roth C.W."/>
            <person name="Schneider J.R."/>
            <person name="Schatz M."/>
            <person name="Shumway M."/>
            <person name="Stanke M."/>
            <person name="Stinson E.O."/>
            <person name="Tubio J.M."/>
            <person name="Vanzee J.P."/>
            <person name="Verjovski-Almeida S."/>
            <person name="Werner D."/>
            <person name="White O."/>
            <person name="Wyder S."/>
            <person name="Zeng Q."/>
            <person name="Zhao Q."/>
            <person name="Zhao Y."/>
            <person name="Hill C.A."/>
            <person name="Raikhel A.S."/>
            <person name="Soares M.B."/>
            <person name="Knudson D.L."/>
            <person name="Lee N.H."/>
            <person name="Galagan J."/>
            <person name="Salzberg S.L."/>
            <person name="Paulsen I.T."/>
            <person name="Dimopoulos G."/>
            <person name="Collins F.H."/>
            <person name="Birren B."/>
            <person name="Fraser-Liggett C.M."/>
            <person name="Severson D.W."/>
        </authorList>
    </citation>
    <scope>NUCLEOTIDE SEQUENCE [LARGE SCALE GENOMIC DNA]</scope>
    <source>
        <strain evidence="11">Liverpool</strain>
    </source>
</reference>
<evidence type="ECO:0000313" key="12">
    <source>
        <dbReference type="Proteomes" id="UP000682892"/>
    </source>
</evidence>
<dbReference type="Gene3D" id="3.40.50.300">
    <property type="entry name" value="P-loop containing nucleotide triphosphate hydrolases"/>
    <property type="match status" value="2"/>
</dbReference>
<feature type="transmembrane region" description="Helical" evidence="9">
    <location>
        <begin position="1276"/>
        <end position="1302"/>
    </location>
</feature>
<dbReference type="SMART" id="SM00382">
    <property type="entry name" value="AAA"/>
    <property type="match status" value="2"/>
</dbReference>
<dbReference type="HOGENOM" id="CLU_000604_19_1_1"/>
<feature type="transmembrane region" description="Helical" evidence="9">
    <location>
        <begin position="262"/>
        <end position="283"/>
    </location>
</feature>
<dbReference type="Pfam" id="PF12698">
    <property type="entry name" value="ABC2_membrane_3"/>
    <property type="match status" value="2"/>
</dbReference>
<feature type="transmembrane region" description="Helical" evidence="9">
    <location>
        <begin position="406"/>
        <end position="427"/>
    </location>
</feature>
<protein>
    <submittedName>
        <fullName evidence="11">AAEL001938-PA</fullName>
    </submittedName>
</protein>
<evidence type="ECO:0000256" key="3">
    <source>
        <dbReference type="ARBA" id="ARBA00022692"/>
    </source>
</evidence>
<feature type="transmembrane region" description="Helical" evidence="9">
    <location>
        <begin position="1149"/>
        <end position="1173"/>
    </location>
</feature>
<dbReference type="Proteomes" id="UP000682892">
    <property type="component" value="Unassembled WGS sequence"/>
</dbReference>
<dbReference type="GO" id="GO:0016020">
    <property type="term" value="C:membrane"/>
    <property type="evidence" value="ECO:0007669"/>
    <property type="project" value="UniProtKB-SubCell"/>
</dbReference>
<keyword evidence="6" id="KW-0067">ATP-binding</keyword>
<feature type="transmembrane region" description="Helical" evidence="9">
    <location>
        <begin position="1070"/>
        <end position="1090"/>
    </location>
</feature>
<reference evidence="11" key="1">
    <citation type="submission" date="2005-10" db="EMBL/GenBank/DDBJ databases">
        <authorList>
            <person name="Loftus B.J."/>
            <person name="Nene V.M."/>
            <person name="Hannick L.I."/>
            <person name="Bidwell S."/>
            <person name="Haas B."/>
            <person name="Amedeo P."/>
            <person name="Orvis J."/>
            <person name="Wortman J.R."/>
            <person name="White O.R."/>
            <person name="Salzberg S."/>
            <person name="Shumway M."/>
            <person name="Koo H."/>
            <person name="Zhao Y."/>
            <person name="Holmes M."/>
            <person name="Miller J."/>
            <person name="Schatz M."/>
            <person name="Pop M."/>
            <person name="Pai G."/>
            <person name="Utterback T."/>
            <person name="Rogers Y.-H."/>
            <person name="Kravitz S."/>
            <person name="Fraser C.M."/>
        </authorList>
    </citation>
    <scope>NUCLEOTIDE SEQUENCE</scope>
    <source>
        <strain evidence="11">Liverpool</strain>
    </source>
</reference>
<evidence type="ECO:0000256" key="8">
    <source>
        <dbReference type="ARBA" id="ARBA00023136"/>
    </source>
</evidence>
<evidence type="ECO:0000256" key="4">
    <source>
        <dbReference type="ARBA" id="ARBA00022737"/>
    </source>
</evidence>
<dbReference type="GO" id="GO:0005319">
    <property type="term" value="F:lipid transporter activity"/>
    <property type="evidence" value="ECO:0007669"/>
    <property type="project" value="TreeGrafter"/>
</dbReference>
<evidence type="ECO:0000256" key="6">
    <source>
        <dbReference type="ARBA" id="ARBA00022840"/>
    </source>
</evidence>
<dbReference type="GO" id="GO:0140359">
    <property type="term" value="F:ABC-type transporter activity"/>
    <property type="evidence" value="ECO:0007669"/>
    <property type="project" value="InterPro"/>
</dbReference>
<evidence type="ECO:0000256" key="2">
    <source>
        <dbReference type="ARBA" id="ARBA00022448"/>
    </source>
</evidence>
<feature type="transmembrane region" description="Helical" evidence="9">
    <location>
        <begin position="448"/>
        <end position="471"/>
    </location>
</feature>
<proteinExistence type="predicted"/>
<dbReference type="GO" id="GO:0005524">
    <property type="term" value="F:ATP binding"/>
    <property type="evidence" value="ECO:0007669"/>
    <property type="project" value="UniProtKB-KW"/>
</dbReference>
<dbReference type="InterPro" id="IPR017871">
    <property type="entry name" value="ABC_transporter-like_CS"/>
</dbReference>
<evidence type="ECO:0000256" key="1">
    <source>
        <dbReference type="ARBA" id="ARBA00004141"/>
    </source>
</evidence>
<dbReference type="PANTHER" id="PTHR19229:SF250">
    <property type="entry name" value="ABC TRANSPORTER DOMAIN-CONTAINING PROTEIN-RELATED"/>
    <property type="match status" value="1"/>
</dbReference>
<keyword evidence="2" id="KW-0813">Transport</keyword>
<dbReference type="InterPro" id="IPR026082">
    <property type="entry name" value="ABCA"/>
</dbReference>
<dbReference type="Pfam" id="PF00005">
    <property type="entry name" value="ABC_tran"/>
    <property type="match status" value="2"/>
</dbReference>
<keyword evidence="3 9" id="KW-0812">Transmembrane</keyword>
<dbReference type="PROSITE" id="PS00211">
    <property type="entry name" value="ABC_TRANSPORTER_1"/>
    <property type="match status" value="1"/>
</dbReference>
<feature type="transmembrane region" description="Helical" evidence="9">
    <location>
        <begin position="303"/>
        <end position="327"/>
    </location>
</feature>
<feature type="domain" description="ABC transporter" evidence="10">
    <location>
        <begin position="526"/>
        <end position="756"/>
    </location>
</feature>
<dbReference type="CDD" id="cd03263">
    <property type="entry name" value="ABC_subfamily_A"/>
    <property type="match status" value="2"/>
</dbReference>
<feature type="transmembrane region" description="Helical" evidence="9">
    <location>
        <begin position="1110"/>
        <end position="1137"/>
    </location>
</feature>
<keyword evidence="7 9" id="KW-1133">Transmembrane helix</keyword>
<evidence type="ECO:0000256" key="7">
    <source>
        <dbReference type="ARBA" id="ARBA00022989"/>
    </source>
</evidence>
<evidence type="ECO:0000256" key="9">
    <source>
        <dbReference type="SAM" id="Phobius"/>
    </source>
</evidence>
<dbReference type="PANTHER" id="PTHR19229">
    <property type="entry name" value="ATP-BINDING CASSETTE TRANSPORTER SUBFAMILY A ABCA"/>
    <property type="match status" value="1"/>
</dbReference>
<evidence type="ECO:0000259" key="10">
    <source>
        <dbReference type="PROSITE" id="PS50893"/>
    </source>
</evidence>
<reference evidence="11" key="3">
    <citation type="submission" date="2012-09" db="EMBL/GenBank/DDBJ databases">
        <authorList>
            <consortium name="VectorBase"/>
        </authorList>
    </citation>
    <scope>NUCLEOTIDE SEQUENCE</scope>
    <source>
        <strain evidence="11">Liverpool</strain>
    </source>
</reference>
<keyword evidence="8 9" id="KW-0472">Membrane</keyword>
<dbReference type="FunFam" id="3.40.50.300:FF:000327">
    <property type="entry name" value="ATP-binding cassette sub-family A member 3"/>
    <property type="match status" value="1"/>
</dbReference>
<dbReference type="InterPro" id="IPR003439">
    <property type="entry name" value="ABC_transporter-like_ATP-bd"/>
</dbReference>
<sequence length="1673" mass="189300">MTVITAQGPSTANVLTQAAGTTNGAKFVLLLWKNFLLHWRSKISSMVEIFIPPFFMLLLVGLRSLTEVKINSYESIYDPLDVTNFTGIRNNLVVPFAPVIAYTPNTTFLHELMQPVAEWTGLSLETFSTANEMQYFLMASNSFVGVQFDDRYAELTNLPQKLNYTLRFPGELRAQFGITHTWRTFSRFSSRPDGGARFYTYDDGGPSPGYFREGFLSIQHFIFKSFVDKVKVLNEDVPDVIVQRFPYPPFMDDSFPSSLTTFLPISVMLAFIYPCISIVKSIIFEKEKQIKEAMKIMGLSNWILWCSWFVKCLFFIVVSISLVVLFLKVPWYTTPNVSVLTHSDWGVIWLFFFIYGIAIITFSFMLSTLFSKANSGGAVAAIIWFLAFAPFAVMDQDYGSLTKSDKLAASLLLNTAIGFGLRLIGVYEGTTEGMQWSTLFHDSDVDDITLGMIMLMLLADAVIYLLIALYIEQVFPGDFGLAQPWYFPFSKRFWLGESPMKESIESEPNSVDENIEDDPKGRPVRIRIKSLRKVYSNKKVAVEGLTFNLFEGHITALLGHNGAGKTTTMSMLTGMKRPTSGTAEIWGYDIRHEMQSIRNSLGYCPQHNILFDQLTVREHLYFYGRLKGLSKTQVEYEIEKYIKSLELVDKTNVQASSLSGGMQRKLCVGIALCAGSKVVLCDEPTSGMDPAARRALWDLLIAEKSRRTLILSTHFMDEADMLGDRIAIMADGKLKAVGSSFFLKKKYGVGYRLICVKSPECNVDVVTELLRNHIMDISVESNIGSELSYLLHEEHSHRFQPMLEELENNCDALNILDFGISLTTLEEVFMKVGSDSTHISDAVSMSSLLTSSTDVETNSSVGDYELLEGFRLFLCQIKALFLKKIYQTYRNWFLLLVQIGIPILFVSVTIAVVRAWVGSRDMPLRVLSIRTHNPSVTLVQVDPQEQRSGLTKIVLENYLNHLRWTEGLVISLIKKFIIEIFLLLANENLIVVNRLYVIGASILNDNYTAWFNNEALHSPAISLATMHNALLRTFANSTTYRIDVANHPLPFTDETRVQMSRAHNNLGFQLAYNTGFGMAFVSGFYVIFYIRERVTKAKLLQFVSGVNRFAYWFTGFIWDYFTYSIVCLFIIATVACFQEPGFSTGEEVFRLYAILLVIGLPALPLTYITTLYYTIPSSAFIRVSVAFIVTGTALFIFVFLLGTDMFQLDDLAETLSTVFLIFPHFTLCDAIVNLSRMSLTMNMCEAPRPPGVTPLPVCGEDLHYVQWDRPGIGRHLYYSLVMTAVYFGLLFLLDFAVLKVLIQKTREWYYRGQYKLEENNHELDSDVQAEKERMEAMTDAQKKDTNLVAHNMTKYYNRFLAVNKLSVGINSYECFGLLGANGAGKTTTFKMLSGDESISFGNAWIKGHSLKTNLKKVHKHIGYCPQFDALIEDLTGRETLKLFSLLRGVPNDTIPQITLFLAKEFGFVKHLDKQVKAYSGGNKRKLSTALALLGNPSVIYLDEPTSGMDPGAKRNLWNGVCRVRDSGKTIILTSHSMEECEALCTRLAIMVNGEFKCIGSTQHLKNKFSQGFVLIIKAKRVEANPKAKEGSESHVTDLQKIKDFVTVNFSNTQLKEEYQDLLTYYIHSQDLKWSQIFGLMENCKRTLNVEDYSIGQTSLEQVFLLFTKFQREE</sequence>
<dbReference type="PROSITE" id="PS50893">
    <property type="entry name" value="ABC_TRANSPORTER_2"/>
    <property type="match status" value="2"/>
</dbReference>
<dbReference type="EMBL" id="CH477231">
    <property type="protein sequence ID" value="EAT46904.1"/>
    <property type="molecule type" value="Genomic_DNA"/>
</dbReference>
<dbReference type="OrthoDB" id="6512918at2759"/>
<keyword evidence="4" id="KW-0677">Repeat</keyword>
<comment type="subcellular location">
    <subcellularLocation>
        <location evidence="1">Membrane</location>
        <topology evidence="1">Multi-pass membrane protein</topology>
    </subcellularLocation>
</comment>
<dbReference type="Pfam" id="PF23321">
    <property type="entry name" value="R1_ABCA1"/>
    <property type="match status" value="1"/>
</dbReference>
<dbReference type="OMA" id="NLVAHEM"/>
<organism evidence="11 12">
    <name type="scientific">Aedes aegypti</name>
    <name type="common">Yellowfever mosquito</name>
    <name type="synonym">Culex aegypti</name>
    <dbReference type="NCBI Taxonomy" id="7159"/>
    <lineage>
        <taxon>Eukaryota</taxon>
        <taxon>Metazoa</taxon>
        <taxon>Ecdysozoa</taxon>
        <taxon>Arthropoda</taxon>
        <taxon>Hexapoda</taxon>
        <taxon>Insecta</taxon>
        <taxon>Pterygota</taxon>
        <taxon>Neoptera</taxon>
        <taxon>Endopterygota</taxon>
        <taxon>Diptera</taxon>
        <taxon>Nematocera</taxon>
        <taxon>Culicoidea</taxon>
        <taxon>Culicidae</taxon>
        <taxon>Culicinae</taxon>
        <taxon>Aedini</taxon>
        <taxon>Aedes</taxon>
        <taxon>Stegomyia</taxon>
    </lineage>
</organism>